<feature type="transmembrane region" description="Helical" evidence="1">
    <location>
        <begin position="6"/>
        <end position="23"/>
    </location>
</feature>
<feature type="transmembrane region" description="Helical" evidence="1">
    <location>
        <begin position="58"/>
        <end position="76"/>
    </location>
</feature>
<dbReference type="EMBL" id="JBEPCU010000013">
    <property type="protein sequence ID" value="MER6975871.1"/>
    <property type="molecule type" value="Genomic_DNA"/>
</dbReference>
<evidence type="ECO:0000313" key="3">
    <source>
        <dbReference type="Proteomes" id="UP001458415"/>
    </source>
</evidence>
<comment type="caution">
    <text evidence="2">The sequence shown here is derived from an EMBL/GenBank/DDBJ whole genome shotgun (WGS) entry which is preliminary data.</text>
</comment>
<gene>
    <name evidence="2" type="ORF">ABT317_02150</name>
</gene>
<protein>
    <submittedName>
        <fullName evidence="2">Uncharacterized protein</fullName>
    </submittedName>
</protein>
<keyword evidence="1" id="KW-0472">Membrane</keyword>
<name>A0ABV1VWD4_9ACTN</name>
<sequence>MLIAIAAVGITVFGLTLWCSLTVARMRHLPAWRRCLPLSLFLIALSASLLRAFDVPQIANAIAFPLNLAAIVTSLHEIRARQSRDRAGLSVD</sequence>
<reference evidence="2 3" key="1">
    <citation type="submission" date="2024-06" db="EMBL/GenBank/DDBJ databases">
        <title>The Natural Products Discovery Center: Release of the First 8490 Sequenced Strains for Exploring Actinobacteria Biosynthetic Diversity.</title>
        <authorList>
            <person name="Kalkreuter E."/>
            <person name="Kautsar S.A."/>
            <person name="Yang D."/>
            <person name="Bader C.D."/>
            <person name="Teijaro C.N."/>
            <person name="Fluegel L."/>
            <person name="Davis C.M."/>
            <person name="Simpson J.R."/>
            <person name="Lauterbach L."/>
            <person name="Steele A.D."/>
            <person name="Gui C."/>
            <person name="Meng S."/>
            <person name="Li G."/>
            <person name="Viehrig K."/>
            <person name="Ye F."/>
            <person name="Su P."/>
            <person name="Kiefer A.F."/>
            <person name="Nichols A."/>
            <person name="Cepeda A.J."/>
            <person name="Yan W."/>
            <person name="Fan B."/>
            <person name="Jiang Y."/>
            <person name="Adhikari A."/>
            <person name="Zheng C.-J."/>
            <person name="Schuster L."/>
            <person name="Cowan T.M."/>
            <person name="Smanski M.J."/>
            <person name="Chevrette M.G."/>
            <person name="De Carvalho L.P.S."/>
            <person name="Shen B."/>
        </authorList>
    </citation>
    <scope>NUCLEOTIDE SEQUENCE [LARGE SCALE GENOMIC DNA]</scope>
    <source>
        <strain evidence="2 3">NPDC000634</strain>
    </source>
</reference>
<dbReference type="Proteomes" id="UP001458415">
    <property type="component" value="Unassembled WGS sequence"/>
</dbReference>
<organism evidence="2 3">
    <name type="scientific">Streptomyces carpinensis</name>
    <dbReference type="NCBI Taxonomy" id="66369"/>
    <lineage>
        <taxon>Bacteria</taxon>
        <taxon>Bacillati</taxon>
        <taxon>Actinomycetota</taxon>
        <taxon>Actinomycetes</taxon>
        <taxon>Kitasatosporales</taxon>
        <taxon>Streptomycetaceae</taxon>
        <taxon>Streptomyces</taxon>
    </lineage>
</organism>
<evidence type="ECO:0000256" key="1">
    <source>
        <dbReference type="SAM" id="Phobius"/>
    </source>
</evidence>
<accession>A0ABV1VWD4</accession>
<evidence type="ECO:0000313" key="2">
    <source>
        <dbReference type="EMBL" id="MER6975871.1"/>
    </source>
</evidence>
<keyword evidence="3" id="KW-1185">Reference proteome</keyword>
<proteinExistence type="predicted"/>
<feature type="transmembrane region" description="Helical" evidence="1">
    <location>
        <begin position="35"/>
        <end position="52"/>
    </location>
</feature>
<dbReference type="RefSeq" id="WP_086724152.1">
    <property type="nucleotide sequence ID" value="NZ_MUBM01000053.1"/>
</dbReference>
<keyword evidence="1" id="KW-0812">Transmembrane</keyword>
<keyword evidence="1" id="KW-1133">Transmembrane helix</keyword>